<feature type="domain" description="CHAT" evidence="4">
    <location>
        <begin position="451"/>
        <end position="607"/>
    </location>
</feature>
<gene>
    <name evidence="5" type="ORF">ECRASSUSDP1_LOCUS25133</name>
</gene>
<dbReference type="InterPro" id="IPR007111">
    <property type="entry name" value="NACHT_NTPase"/>
</dbReference>
<dbReference type="InterPro" id="IPR024983">
    <property type="entry name" value="CHAT_dom"/>
</dbReference>
<evidence type="ECO:0000256" key="2">
    <source>
        <dbReference type="SAM" id="MobiDB-lite"/>
    </source>
</evidence>
<sequence>METSKVEDKDEKGGHLPNIQQEEDSNVLGFDPNSIFVPDTREDLEELKIGEPDSPPFRKACMRASAPLVSQAAAPMSIPKCIEQFGTSQGSFKPNEHLRRVLSGHTIESIKDLLKCFNLKSCKENKNFIIAEIKGQPGRMIIRKDKFSTSEDTQTLHFIDETVPEDLTNHGKTEDKQSWPDLPVSMDWVKIKEDHKEENRTNRENLIVKKMARMLEQKNGGVVNEAMVHKWLIDKQYLTGRPRSLFETYKIIINEVGGIQPDERPLQDQNQMMQAQKPKPQFRSCGTGLPGASFNFDGLEDIGEDMVFDELDDDSEEKSEEDNEVQDIVSKFHSENKFEGSSDISGKFIERVSSEQPTGEKLDIADNVPSMIGGKQAIEEVSELSILREQLKLANQEIERYQKLVQQIQRAVSWNSCDMSQAKVHLSFLFASPLLRKAKNGYEQVMLLDYMSEIRDIESNLQNVNYEIKYNKSVATLKNFNSIISERPVVLHFSGHGIINSIQNMGSEYSFVKNKGNVILLEDEYGMSKYLFEEELRNMVEIIDFKFEVVFIASCHSEFAGKIFSNAGANHVVCIKGSEKVRDLAALEFAQVFYEMLFAKQYSPCESFRIAKEAIKRNYYESESSKFILMTSNNGSKKKHECRTLINFTPGKVKNLDKEPEFSIIPSRVSTLKGRQREIYDIMLGLKESKMLCVHARQGMGKSAVIRNTCQHIKHRNYFKDGIIFLNCKEMKTTDSLIEEIEKYIDGSDDISSSVSGSLEDSQMTSTNNLSTLLHRVLSKKKLLVVLDTIDNIYNNDQESLYNLLDTLIDSCEEARILTTCRIPLDDFKNIDAASYKLHPLSDRDTYSLLVQFSKRHIPTQEVSELVKAHPGCENLLAHPIFKHLGGHPETILNFAEDLASGSSILDAYNYRFVGNQK</sequence>
<dbReference type="Pfam" id="PF12770">
    <property type="entry name" value="CHAT"/>
    <property type="match status" value="1"/>
</dbReference>
<feature type="compositionally biased region" description="Basic and acidic residues" evidence="2">
    <location>
        <begin position="1"/>
        <end position="14"/>
    </location>
</feature>
<dbReference type="AlphaFoldDB" id="A0AAD1Y2R0"/>
<evidence type="ECO:0000256" key="1">
    <source>
        <dbReference type="SAM" id="Coils"/>
    </source>
</evidence>
<evidence type="ECO:0000259" key="4">
    <source>
        <dbReference type="Pfam" id="PF12770"/>
    </source>
</evidence>
<evidence type="ECO:0000313" key="6">
    <source>
        <dbReference type="Proteomes" id="UP001295684"/>
    </source>
</evidence>
<evidence type="ECO:0000259" key="3">
    <source>
        <dbReference type="Pfam" id="PF05729"/>
    </source>
</evidence>
<feature type="region of interest" description="Disordered" evidence="2">
    <location>
        <begin position="1"/>
        <end position="32"/>
    </location>
</feature>
<organism evidence="5 6">
    <name type="scientific">Euplotes crassus</name>
    <dbReference type="NCBI Taxonomy" id="5936"/>
    <lineage>
        <taxon>Eukaryota</taxon>
        <taxon>Sar</taxon>
        <taxon>Alveolata</taxon>
        <taxon>Ciliophora</taxon>
        <taxon>Intramacronucleata</taxon>
        <taxon>Spirotrichea</taxon>
        <taxon>Hypotrichia</taxon>
        <taxon>Euplotida</taxon>
        <taxon>Euplotidae</taxon>
        <taxon>Moneuplotes</taxon>
    </lineage>
</organism>
<dbReference type="PANTHER" id="PTHR47691:SF3">
    <property type="entry name" value="HTH-TYPE TRANSCRIPTIONAL REGULATOR RV0890C-RELATED"/>
    <property type="match status" value="1"/>
</dbReference>
<protein>
    <recommendedName>
        <fullName evidence="7">CHAT domain-containing protein</fullName>
    </recommendedName>
</protein>
<comment type="caution">
    <text evidence="5">The sequence shown here is derived from an EMBL/GenBank/DDBJ whole genome shotgun (WGS) entry which is preliminary data.</text>
</comment>
<name>A0AAD1Y2R0_EUPCR</name>
<accession>A0AAD1Y2R0</accession>
<evidence type="ECO:0000313" key="5">
    <source>
        <dbReference type="EMBL" id="CAI2383628.1"/>
    </source>
</evidence>
<feature type="coiled-coil region" evidence="1">
    <location>
        <begin position="384"/>
        <end position="411"/>
    </location>
</feature>
<keyword evidence="6" id="KW-1185">Reference proteome</keyword>
<keyword evidence="1" id="KW-0175">Coiled coil</keyword>
<dbReference type="EMBL" id="CAMPGE010025920">
    <property type="protein sequence ID" value="CAI2383628.1"/>
    <property type="molecule type" value="Genomic_DNA"/>
</dbReference>
<dbReference type="SUPFAM" id="SSF52540">
    <property type="entry name" value="P-loop containing nucleoside triphosphate hydrolases"/>
    <property type="match status" value="1"/>
</dbReference>
<reference evidence="5" key="1">
    <citation type="submission" date="2023-07" db="EMBL/GenBank/DDBJ databases">
        <authorList>
            <consortium name="AG Swart"/>
            <person name="Singh M."/>
            <person name="Singh A."/>
            <person name="Seah K."/>
            <person name="Emmerich C."/>
        </authorList>
    </citation>
    <scope>NUCLEOTIDE SEQUENCE</scope>
    <source>
        <strain evidence="5">DP1</strain>
    </source>
</reference>
<dbReference type="Proteomes" id="UP001295684">
    <property type="component" value="Unassembled WGS sequence"/>
</dbReference>
<proteinExistence type="predicted"/>
<dbReference type="Gene3D" id="3.40.50.300">
    <property type="entry name" value="P-loop containing nucleotide triphosphate hydrolases"/>
    <property type="match status" value="1"/>
</dbReference>
<feature type="domain" description="NACHT" evidence="3">
    <location>
        <begin position="692"/>
        <end position="822"/>
    </location>
</feature>
<evidence type="ECO:0008006" key="7">
    <source>
        <dbReference type="Google" id="ProtNLM"/>
    </source>
</evidence>
<dbReference type="Pfam" id="PF05729">
    <property type="entry name" value="NACHT"/>
    <property type="match status" value="1"/>
</dbReference>
<dbReference type="InterPro" id="IPR027417">
    <property type="entry name" value="P-loop_NTPase"/>
</dbReference>
<dbReference type="PANTHER" id="PTHR47691">
    <property type="entry name" value="REGULATOR-RELATED"/>
    <property type="match status" value="1"/>
</dbReference>